<evidence type="ECO:0000256" key="1">
    <source>
        <dbReference type="ARBA" id="ARBA00008668"/>
    </source>
</evidence>
<comment type="similarity">
    <text evidence="1">Belongs to the 'GDSL' lipolytic enzyme family.</text>
</comment>
<keyword evidence="6" id="KW-1185">Reference proteome</keyword>
<dbReference type="Gene3D" id="3.40.50.1110">
    <property type="entry name" value="SGNH hydrolase"/>
    <property type="match status" value="1"/>
</dbReference>
<feature type="signal peptide" evidence="3">
    <location>
        <begin position="1"/>
        <end position="23"/>
    </location>
</feature>
<evidence type="ECO:0000256" key="3">
    <source>
        <dbReference type="SAM" id="SignalP"/>
    </source>
</evidence>
<dbReference type="InterPro" id="IPR006315">
    <property type="entry name" value="OM_autotransptr_brl_dom"/>
</dbReference>
<dbReference type="CDD" id="cd01847">
    <property type="entry name" value="Triacylglycerol_lipase_like"/>
    <property type="match status" value="1"/>
</dbReference>
<dbReference type="PANTHER" id="PTHR45642:SF139">
    <property type="entry name" value="SGNH HYDROLASE-TYPE ESTERASE DOMAIN-CONTAINING PROTEIN"/>
    <property type="match status" value="1"/>
</dbReference>
<comment type="caution">
    <text evidence="5">The sequence shown here is derived from an EMBL/GenBank/DDBJ whole genome shotgun (WGS) entry which is preliminary data.</text>
</comment>
<dbReference type="InterPro" id="IPR017186">
    <property type="entry name" value="Lipase_autotranspt_EstA"/>
</dbReference>
<dbReference type="PANTHER" id="PTHR45642">
    <property type="entry name" value="GDSL ESTERASE/LIPASE EXL3"/>
    <property type="match status" value="1"/>
</dbReference>
<protein>
    <submittedName>
        <fullName evidence="5">Autotransporter domain-containing protein</fullName>
    </submittedName>
</protein>
<proteinExistence type="inferred from homology"/>
<dbReference type="Gene3D" id="2.40.128.130">
    <property type="entry name" value="Autotransporter beta-domain"/>
    <property type="match status" value="1"/>
</dbReference>
<dbReference type="InterPro" id="IPR036514">
    <property type="entry name" value="SGNH_hydro_sf"/>
</dbReference>
<evidence type="ECO:0000256" key="2">
    <source>
        <dbReference type="ARBA" id="ARBA00022729"/>
    </source>
</evidence>
<keyword evidence="2 3" id="KW-0732">Signal</keyword>
<dbReference type="SMART" id="SM00869">
    <property type="entry name" value="Autotransporter"/>
    <property type="match status" value="1"/>
</dbReference>
<dbReference type="PROSITE" id="PS51208">
    <property type="entry name" value="AUTOTRANSPORTER"/>
    <property type="match status" value="1"/>
</dbReference>
<dbReference type="Pfam" id="PF03797">
    <property type="entry name" value="Autotransporter"/>
    <property type="match status" value="1"/>
</dbReference>
<feature type="chain" id="PRO_5045439862" evidence="3">
    <location>
        <begin position="24"/>
        <end position="639"/>
    </location>
</feature>
<gene>
    <name evidence="5" type="ORF">G7026_07775</name>
</gene>
<evidence type="ECO:0000313" key="5">
    <source>
        <dbReference type="EMBL" id="MBA1273248.1"/>
    </source>
</evidence>
<dbReference type="PIRSF" id="PIRSF037375">
    <property type="entry name" value="Autotrns_EstA"/>
    <property type="match status" value="1"/>
</dbReference>
<dbReference type="InterPro" id="IPR050592">
    <property type="entry name" value="GDSL_lipolytic_enzyme"/>
</dbReference>
<evidence type="ECO:0000259" key="4">
    <source>
        <dbReference type="PROSITE" id="PS51208"/>
    </source>
</evidence>
<reference evidence="5 6" key="1">
    <citation type="submission" date="2020-02" db="EMBL/GenBank/DDBJ databases">
        <title>Synteny-based analysis reveals conserved mechanism for high triclosan tolerance in Pseudomonas, as well as instances of horizontal transfer.</title>
        <authorList>
            <person name="Mcfarland A.G."/>
            <person name="Bertucci H.K."/>
            <person name="Litmann E."/>
            <person name="Shen J."/>
            <person name="Huttenhower C."/>
            <person name="Hartmann E.M."/>
        </authorList>
    </citation>
    <scope>NUCLEOTIDE SEQUENCE [LARGE SCALE GENOMIC DNA]</scope>
    <source>
        <strain evidence="5 6">115A1</strain>
    </source>
</reference>
<dbReference type="RefSeq" id="WP_181070177.1">
    <property type="nucleotide sequence ID" value="NZ_JAAMRF010000003.1"/>
</dbReference>
<dbReference type="SUPFAM" id="SSF52266">
    <property type="entry name" value="SGNH hydrolase"/>
    <property type="match status" value="1"/>
</dbReference>
<sequence length="639" mass="68411">MRGFLKPLAAALVMAASPALTQASPYSQFVIFGDSLSDSGQFPDIGGPLLGGNPLGGLRFTNRTGPTYQAGNGEYYDQVSTQLLASRLGLSALPSTPLLPALLTGNPDGTNYAVGGYRTDQILDSIVAADGSVVSVGPLSRSRDGYLVDMPRADPDTLFYVNGGGNDIFQDRNSDPASAALVAGDLVAGVAALQAAGARYIIVSDLPDVGATPSGFASGARPLWSARTEWFNTALDEQLAALGGNVIRLNFRALLGEVQGDLATFGFDPGVAQTDYCFVADNCIEHPVYGASGAAPDPSRLMFNDGVHPTSAVQDISADYIYALLSAPWEVSLLPEMGFSSLRGHLRQLDNELAMRRGDWQPVGGWSASVQGGYRRPDFDASGSNPTGDGRSLTLDITASNRIAEHWLAGVSLGLGDNRLELGSDDSRYDMRSLLATGFARYERERLFAQFSLSAGRLEYEDLERTFALGIAQRSEKGDTDGWIWGASAKTGFNLFQPDERLAAGPFVGVDYQRVEVDGYAEESGRSTAIAFDDQVQRSLRLSAGLFLDYRIGDSTRLTGEVARESERKDDTRDLRMGLTSVPSNRFTLAGYAPPSGQTRFGLGLAHSLADNLSLRINYDYRGNDDYEQGVGVALAWDL</sequence>
<dbReference type="InterPro" id="IPR005546">
    <property type="entry name" value="Autotransporte_beta"/>
</dbReference>
<dbReference type="Pfam" id="PF00657">
    <property type="entry name" value="Lipase_GDSL"/>
    <property type="match status" value="1"/>
</dbReference>
<dbReference type="InterPro" id="IPR036709">
    <property type="entry name" value="Autotransporte_beta_dom_sf"/>
</dbReference>
<accession>A0ABR5YZ76</accession>
<feature type="domain" description="Autotransporter" evidence="4">
    <location>
        <begin position="361"/>
        <end position="639"/>
    </location>
</feature>
<evidence type="ECO:0000313" key="6">
    <source>
        <dbReference type="Proteomes" id="UP000786387"/>
    </source>
</evidence>
<dbReference type="SUPFAM" id="SSF103515">
    <property type="entry name" value="Autotransporter"/>
    <property type="match status" value="1"/>
</dbReference>
<organism evidence="5 6">
    <name type="scientific">Stutzerimonas azotifigens</name>
    <dbReference type="NCBI Taxonomy" id="291995"/>
    <lineage>
        <taxon>Bacteria</taxon>
        <taxon>Pseudomonadati</taxon>
        <taxon>Pseudomonadota</taxon>
        <taxon>Gammaproteobacteria</taxon>
        <taxon>Pseudomonadales</taxon>
        <taxon>Pseudomonadaceae</taxon>
        <taxon>Stutzerimonas</taxon>
    </lineage>
</organism>
<dbReference type="Proteomes" id="UP000786387">
    <property type="component" value="Unassembled WGS sequence"/>
</dbReference>
<dbReference type="EMBL" id="JAAMRF010000003">
    <property type="protein sequence ID" value="MBA1273248.1"/>
    <property type="molecule type" value="Genomic_DNA"/>
</dbReference>
<dbReference type="InterPro" id="IPR001087">
    <property type="entry name" value="GDSL"/>
</dbReference>
<dbReference type="NCBIfam" id="TIGR01414">
    <property type="entry name" value="autotrans_barl"/>
    <property type="match status" value="1"/>
</dbReference>
<name>A0ABR5YZ76_9GAMM</name>